<dbReference type="GO" id="GO:0051754">
    <property type="term" value="P:meiotic sister chromatid cohesion, centromeric"/>
    <property type="evidence" value="ECO:0007669"/>
    <property type="project" value="TreeGrafter"/>
</dbReference>
<dbReference type="CTD" id="567931"/>
<dbReference type="PANTHER" id="PTHR14030:SF25">
    <property type="entry name" value="MITOTIC CHECKPOINT SERINE_THREONINE-PROTEIN KINASE BUB1 BETA"/>
    <property type="match status" value="1"/>
</dbReference>
<dbReference type="Proteomes" id="UP000694891">
    <property type="component" value="Unplaced"/>
</dbReference>
<reference evidence="3" key="1">
    <citation type="submission" date="2025-08" db="UniProtKB">
        <authorList>
            <consortium name="RefSeq"/>
        </authorList>
    </citation>
    <scope>IDENTIFICATION</scope>
</reference>
<dbReference type="GO" id="GO:0007094">
    <property type="term" value="P:mitotic spindle assembly checkpoint signaling"/>
    <property type="evidence" value="ECO:0007669"/>
    <property type="project" value="InterPro"/>
</dbReference>
<feature type="region of interest" description="Disordered" evidence="1">
    <location>
        <begin position="64"/>
        <end position="158"/>
    </location>
</feature>
<keyword evidence="3" id="KW-0418">Kinase</keyword>
<keyword evidence="2" id="KW-1185">Reference proteome</keyword>
<name>A0A9Y4TLR6_9TELE</name>
<organism evidence="2 3">
    <name type="scientific">Stegastes partitus</name>
    <name type="common">bicolor damselfish</name>
    <dbReference type="NCBI Taxonomy" id="144197"/>
    <lineage>
        <taxon>Eukaryota</taxon>
        <taxon>Metazoa</taxon>
        <taxon>Chordata</taxon>
        <taxon>Craniata</taxon>
        <taxon>Vertebrata</taxon>
        <taxon>Euteleostomi</taxon>
        <taxon>Actinopterygii</taxon>
        <taxon>Neopterygii</taxon>
        <taxon>Teleostei</taxon>
        <taxon>Neoteleostei</taxon>
        <taxon>Acanthomorphata</taxon>
        <taxon>Ovalentaria</taxon>
        <taxon>Pomacentridae</taxon>
        <taxon>Stegastes</taxon>
    </lineage>
</organism>
<dbReference type="InterPro" id="IPR015661">
    <property type="entry name" value="Bub1/Mad3"/>
</dbReference>
<evidence type="ECO:0000256" key="1">
    <source>
        <dbReference type="SAM" id="MobiDB-lite"/>
    </source>
</evidence>
<keyword evidence="3" id="KW-0808">Transferase</keyword>
<accession>A0A9Y4TLR6</accession>
<protein>
    <submittedName>
        <fullName evidence="3">Mitotic checkpoint serine/threonine-protein kinase BUB1 beta isoform X1</fullName>
    </submittedName>
</protein>
<dbReference type="RefSeq" id="XP_008295311.1">
    <property type="nucleotide sequence ID" value="XM_008297089.1"/>
</dbReference>
<feature type="compositionally biased region" description="Basic and acidic residues" evidence="1">
    <location>
        <begin position="231"/>
        <end position="246"/>
    </location>
</feature>
<feature type="region of interest" description="Disordered" evidence="1">
    <location>
        <begin position="170"/>
        <end position="199"/>
    </location>
</feature>
<dbReference type="AlphaFoldDB" id="A0A9Y4TLR6"/>
<evidence type="ECO:0000313" key="2">
    <source>
        <dbReference type="Proteomes" id="UP000694891"/>
    </source>
</evidence>
<evidence type="ECO:0000313" key="3">
    <source>
        <dbReference type="RefSeq" id="XP_008295311.1"/>
    </source>
</evidence>
<feature type="compositionally biased region" description="Basic and acidic residues" evidence="1">
    <location>
        <begin position="64"/>
        <end position="107"/>
    </location>
</feature>
<gene>
    <name evidence="3" type="primary">bub1ba</name>
</gene>
<feature type="compositionally biased region" description="Polar residues" evidence="1">
    <location>
        <begin position="180"/>
        <end position="199"/>
    </location>
</feature>
<feature type="region of interest" description="Disordered" evidence="1">
    <location>
        <begin position="222"/>
        <end position="258"/>
    </location>
</feature>
<sequence length="554" mass="61288">MAEGLMLQAAYRLSACQSEAHLSEGAGPQEEDRANQWNAYCTADLLMREGEELSFEELRAERYNQQKQREMEEKLRRLTEEEEQLSRELEEKKRLLELRRSQPELPRRASSQSSDSVEPPAAASFHIYDESQPDAAGARPAGRNSEPSSDELPDDVFLHPDERGLCLKIQHPQRPGHQGGTSEDLQTSLDTSPPTFSQIPISKTRKKLSTIQETSIIASQGGLAAGTCSPLKEDPEEQKQDQEEMAHTASPAGAAVNPCDPDIRRRLLDLSDVTSSPNLHSESRPLPAVEESNFVQLGGEVYHIHSRVVDGGSFSVFKTVTEDNCVLLKVDSCTAPWDFHQFTRLKKSSPAADTLPLISCFLFPDGCITVYTTPPDHMFTELAECDPSEQSIGYTAISLLQLVLQLHSCGLLHAALQPNILASCHKGILMSSSVLPVDWSSSVDLDLQQDVTSVQQLSSAQTYIDLGLLEPTSSPQLVDLVGVAETVHLLLTNRKMVPVKDPSGWTTEQFSGDEPCDIYTMMWRRFFRSLLNAGGHSSLSVLSELKEQLSSLYR</sequence>
<dbReference type="GO" id="GO:0004672">
    <property type="term" value="F:protein kinase activity"/>
    <property type="evidence" value="ECO:0007669"/>
    <property type="project" value="TreeGrafter"/>
</dbReference>
<dbReference type="GO" id="GO:0005634">
    <property type="term" value="C:nucleus"/>
    <property type="evidence" value="ECO:0007669"/>
    <property type="project" value="TreeGrafter"/>
</dbReference>
<dbReference type="CDD" id="cd22249">
    <property type="entry name" value="UDM1_RNF168_RNF169-like"/>
    <property type="match status" value="1"/>
</dbReference>
<dbReference type="Gene3D" id="1.10.510.10">
    <property type="entry name" value="Transferase(Phosphotransferase) domain 1"/>
    <property type="match status" value="1"/>
</dbReference>
<proteinExistence type="predicted"/>
<dbReference type="PANTHER" id="PTHR14030">
    <property type="entry name" value="MITOTIC CHECKPOINT SERINE/THREONINE-PROTEIN KINASE BUB1"/>
    <property type="match status" value="1"/>
</dbReference>